<evidence type="ECO:0000313" key="1">
    <source>
        <dbReference type="EMBL" id="MES0426920.1"/>
    </source>
</evidence>
<name>A0ABV1ZEN4_9ENTR</name>
<gene>
    <name evidence="1" type="ORF">ABMC12_11530</name>
</gene>
<dbReference type="EMBL" id="JBEBZA010000011">
    <property type="protein sequence ID" value="MES0426920.1"/>
    <property type="molecule type" value="Genomic_DNA"/>
</dbReference>
<keyword evidence="2" id="KW-1185">Reference proteome</keyword>
<comment type="caution">
    <text evidence="1">The sequence shown here is derived from an EMBL/GenBank/DDBJ whole genome shotgun (WGS) entry which is preliminary data.</text>
</comment>
<dbReference type="RefSeq" id="WP_148746150.1">
    <property type="nucleotide sequence ID" value="NZ_JBBNPZ010000012.1"/>
</dbReference>
<accession>A0ABV1ZEN4</accession>
<reference evidence="2" key="1">
    <citation type="journal article" date="2024" name="Commun. Biol.">
        <title>Bacillamide D produced by Bacillus cereus from the mouse intestinal bacterial collection (miBC) is a potent cytotoxin in vitro.</title>
        <authorList>
            <person name="Hohmann M."/>
            <person name="Brunner V."/>
            <person name="Johannes W."/>
            <person name="Schum D."/>
            <person name="Carroll L.M."/>
            <person name="Liu T."/>
            <person name="Sasaki D."/>
            <person name="Bosch J."/>
            <person name="Clavel T."/>
            <person name="Sieber S.A."/>
            <person name="Zeller G."/>
            <person name="Tschurtschenthaler M."/>
            <person name="Janssen K.P."/>
            <person name="Gulder T.A.M."/>
        </authorList>
    </citation>
    <scope>NUCLEOTIDE SEQUENCE [LARGE SCALE GENOMIC DNA]</scope>
    <source>
        <strain evidence="2">LK_304 Iso 8</strain>
    </source>
</reference>
<sequence length="217" mass="24456">MKERGMIFNGEMVRALLDGRKTQTRRPVKFPLIDKNMGCELAGNELAGELAEGNYWNSPFGKPGDRIWVRETWAEAGAGAPDLKLYRANYPEHVPTHYENVPPADEIRWTPSIHMPRAACRILLEVTGVRVERLNGISETDAESEGIDMEALYDSQDCYDCIADHNMTGRPTVTGAFKYLWESIYGEGSWHANPWVWVIEFKVVPNVPANSTGSDLR</sequence>
<dbReference type="Proteomes" id="UP001467192">
    <property type="component" value="Unassembled WGS sequence"/>
</dbReference>
<evidence type="ECO:0000313" key="2">
    <source>
        <dbReference type="Proteomes" id="UP001467192"/>
    </source>
</evidence>
<organism evidence="1 2">
    <name type="scientific">Enterobacter intestinihominis</name>
    <dbReference type="NCBI Taxonomy" id="3133180"/>
    <lineage>
        <taxon>Bacteria</taxon>
        <taxon>Pseudomonadati</taxon>
        <taxon>Pseudomonadota</taxon>
        <taxon>Gammaproteobacteria</taxon>
        <taxon>Enterobacterales</taxon>
        <taxon>Enterobacteriaceae</taxon>
        <taxon>Enterobacter</taxon>
    </lineage>
</organism>
<proteinExistence type="predicted"/>
<protein>
    <submittedName>
        <fullName evidence="1">Morphogenetic protein</fullName>
    </submittedName>
</protein>